<dbReference type="Pfam" id="PF02201">
    <property type="entry name" value="SWIB"/>
    <property type="match status" value="1"/>
</dbReference>
<proteinExistence type="predicted"/>
<feature type="region of interest" description="Disordered" evidence="6">
    <location>
        <begin position="996"/>
        <end position="1028"/>
    </location>
</feature>
<dbReference type="PROSITE" id="PS50016">
    <property type="entry name" value="ZF_PHD_2"/>
    <property type="match status" value="1"/>
</dbReference>
<dbReference type="Gene3D" id="3.90.70.200">
    <property type="entry name" value="Plus-3 domain"/>
    <property type="match status" value="1"/>
</dbReference>
<evidence type="ECO:0000259" key="8">
    <source>
        <dbReference type="PROSITE" id="PS50103"/>
    </source>
</evidence>
<evidence type="ECO:0000256" key="6">
    <source>
        <dbReference type="SAM" id="MobiDB-lite"/>
    </source>
</evidence>
<dbReference type="Gene3D" id="3.30.40.10">
    <property type="entry name" value="Zinc/RING finger domain, C3HC4 (zinc finger)"/>
    <property type="match status" value="1"/>
</dbReference>
<dbReference type="InterPro" id="IPR019787">
    <property type="entry name" value="Znf_PHD-finger"/>
</dbReference>
<evidence type="ECO:0000256" key="3">
    <source>
        <dbReference type="ARBA" id="ARBA00022833"/>
    </source>
</evidence>
<dbReference type="InterPro" id="IPR036885">
    <property type="entry name" value="SWIB_MDM2_dom_sf"/>
</dbReference>
<dbReference type="SUPFAM" id="SSF90229">
    <property type="entry name" value="CCCH zinc finger"/>
    <property type="match status" value="1"/>
</dbReference>
<dbReference type="FunFam" id="3.30.40.10:FF:000303">
    <property type="entry name" value="Zinc finger CCCH domain-containing protein 19"/>
    <property type="match status" value="1"/>
</dbReference>
<dbReference type="InterPro" id="IPR001965">
    <property type="entry name" value="Znf_PHD"/>
</dbReference>
<evidence type="ECO:0000256" key="4">
    <source>
        <dbReference type="ARBA" id="ARBA00023125"/>
    </source>
</evidence>
<feature type="region of interest" description="Disordered" evidence="6">
    <location>
        <begin position="85"/>
        <end position="114"/>
    </location>
</feature>
<dbReference type="SUPFAM" id="SSF57903">
    <property type="entry name" value="FYVE/PHD zinc finger"/>
    <property type="match status" value="1"/>
</dbReference>
<dbReference type="InterPro" id="IPR003169">
    <property type="entry name" value="GYF"/>
</dbReference>
<keyword evidence="2 5" id="KW-0863">Zinc-finger</keyword>
<evidence type="ECO:0000313" key="13">
    <source>
        <dbReference type="Proteomes" id="UP000250235"/>
    </source>
</evidence>
<dbReference type="InterPro" id="IPR036855">
    <property type="entry name" value="Znf_CCCH_sf"/>
</dbReference>
<dbReference type="PANTHER" id="PTHR46695">
    <property type="entry name" value="ZINC FINGER CCCH DOMAIN-CONTAINING PROTEIN 44-RELATED"/>
    <property type="match status" value="1"/>
</dbReference>
<evidence type="ECO:0000259" key="10">
    <source>
        <dbReference type="PROSITE" id="PS51360"/>
    </source>
</evidence>
<feature type="compositionally biased region" description="Polar residues" evidence="6">
    <location>
        <begin position="522"/>
        <end position="532"/>
    </location>
</feature>
<feature type="region of interest" description="Disordered" evidence="6">
    <location>
        <begin position="1352"/>
        <end position="1379"/>
    </location>
</feature>
<dbReference type="SMART" id="SM00249">
    <property type="entry name" value="PHD"/>
    <property type="match status" value="1"/>
</dbReference>
<dbReference type="InterPro" id="IPR019786">
    <property type="entry name" value="Zinc_finger_PHD-type_CS"/>
</dbReference>
<feature type="domain" description="Plus3" evidence="10">
    <location>
        <begin position="555"/>
        <end position="688"/>
    </location>
</feature>
<evidence type="ECO:0000256" key="2">
    <source>
        <dbReference type="ARBA" id="ARBA00022771"/>
    </source>
</evidence>
<feature type="compositionally biased region" description="Basic and acidic residues" evidence="6">
    <location>
        <begin position="756"/>
        <end position="770"/>
    </location>
</feature>
<feature type="domain" description="DM2" evidence="11">
    <location>
        <begin position="413"/>
        <end position="496"/>
    </location>
</feature>
<dbReference type="InterPro" id="IPR036128">
    <property type="entry name" value="Plus3-like_sf"/>
</dbReference>
<dbReference type="GO" id="GO:0003677">
    <property type="term" value="F:DNA binding"/>
    <property type="evidence" value="ECO:0007669"/>
    <property type="project" value="UniProtKB-KW"/>
</dbReference>
<feature type="region of interest" description="Disordered" evidence="6">
    <location>
        <begin position="337"/>
        <end position="362"/>
    </location>
</feature>
<dbReference type="CDD" id="cd00072">
    <property type="entry name" value="GYF"/>
    <property type="match status" value="1"/>
</dbReference>
<protein>
    <submittedName>
        <fullName evidence="12">Zinc finger CCCH domain-containing protein 44-like</fullName>
    </submittedName>
</protein>
<dbReference type="InterPro" id="IPR058668">
    <property type="entry name" value="NERD_dom"/>
</dbReference>
<reference evidence="12 13" key="1">
    <citation type="journal article" date="2015" name="Proc. Natl. Acad. Sci. U.S.A.">
        <title>The resurrection genome of Boea hygrometrica: A blueprint for survival of dehydration.</title>
        <authorList>
            <person name="Xiao L."/>
            <person name="Yang G."/>
            <person name="Zhang L."/>
            <person name="Yang X."/>
            <person name="Zhao S."/>
            <person name="Ji Z."/>
            <person name="Zhou Q."/>
            <person name="Hu M."/>
            <person name="Wang Y."/>
            <person name="Chen M."/>
            <person name="Xu Y."/>
            <person name="Jin H."/>
            <person name="Xiao X."/>
            <person name="Hu G."/>
            <person name="Bao F."/>
            <person name="Hu Y."/>
            <person name="Wan P."/>
            <person name="Li L."/>
            <person name="Deng X."/>
            <person name="Kuang T."/>
            <person name="Xiang C."/>
            <person name="Zhu J.K."/>
            <person name="Oliver M.J."/>
            <person name="He Y."/>
        </authorList>
    </citation>
    <scope>NUCLEOTIDE SEQUENCE [LARGE SCALE GENOMIC DNA]</scope>
    <source>
        <strain evidence="13">cv. XS01</strain>
    </source>
</reference>
<dbReference type="Pfam" id="PF25980">
    <property type="entry name" value="NERD_plant"/>
    <property type="match status" value="1"/>
</dbReference>
<name>A0A2Z7A654_9LAMI</name>
<sequence>MENIETLLAAVAQTQGFSDDEDDVSVGRKGGVEGSVSLPEIRRDAGSSQLTDVPPAVGGGSEASAVVNQVPTSEIQVVPTTGVVIGAGDRRKRGRPPKGQLVEKPPPPKRRKQEDEEEDVCFICFDGGSLVLCDRKGCPKAYHPACIKREEAFFRSKAKWNCGWHICSTCQKSSHYMCYTCTYSLCKGCAKDTDYLCVRGNKGFCTICLKMIMLIENKDHANEDAVQVDFDDKTSWEYLFKVYWTCLKDKLSLTWSELAQARSPWTGAHAVASKPQVINIHDPSRDGIALSYMGSVHSELRNPHEEMRLLQNNQLSMATSSIHNQVEKSISYERESVVGTGKHSVSNDRDKPGFDKNTDKSSTVEVSVSEFATDQVVMEKNRNNHGNGKDTDNLDIGKEAGKQRHKGIDKSEIVGKTEWASRYLLEFVGHMKNGDISPLSQFDVQTLLLDYVKRNNLRDPRQKSQIICDHRLKNLFGKPRVGHIEMLKLLEFHFLMKENCPSSFIPAGFVCSTACDVEVDGNNDSSLTTTNSKRQKTRKKSEDGAPQNKLHEYAAVDIHNMNLICLRRNLLEILIEDKDNFHDKVVGTVVRIRISPYDQKQDIYRLVQVVGTSKVAEPYKIGEKTTDVMLEVLNLNKKEVVSLDAISNSAATEDECRRLRQSIRCGLVKQFTVGEVQKKAMELQPVRLNDLLEAEILRLNHLRDRASEKGHKKELREYVRKLQLLKSPEERQRRIAEIPVVHDDPKMSPAYESEEDVRSADNPRKDETKPKSSVFTGTGRNTMSPDKEGKREGSIQAQNKVIERVDASGSISSDVHINQANVSNPTTIGMDVQAMLRSVGLETSTASQSVGNSPTTSNIETEKLWHYRDPNGKIQGPFAMLQLRKWNTTGLFPQDMRIWTNHEQYDSLLLTDALSRQFHGASDLPYNLLTGLPDLGATGGDRGVNGTVGDSNQIEMALYEKSNVLSGNSIRFVRADDSGTSHPQAWDFLKDNNSSADNVQVRSSHPSYASLPDRSKDPHNGENASSGLNQNQLTNALEFQNQSNNRCQADQSSEENIRTLPVDLSSVEFESTSAPVSKSTESFKQDRSKNVPNLPCAAPKTTEKLVVVETAEEQQAVSLDVPMQNPGILELLSPVPRPNNEDQGDQATETKQYDFINFIVPNAGPSWSNSSGPGVANLQLPEVADEWCGYSPTPAKPAGQEWHSGFLSPSSLKPLEVTSDNVTATTSNNGQITHTSPPNIPNWLAMFNEPIEFDALGEESVSDLLAEVDAMESQGGFPSPTSAMKFAKELIQDCKDDCFSSIEFSHLHDSGKNDALSSTGDIQLACQPSVPCKPAVETSFIDGLDSFRRSSVHSSASSEGETDAPLYPFEGGSEFHHPPASVNTSQEMVGATMVLGTGSEPNDPAWGTVQGNINLVTVQGNVNLVLGGPTQGMANLGWGSNPGTAWGNPGVNLTPVNGNLPWDGQRKYSSPREWGYQGGEPGGFGRGRTPWGRQQYGGSSGGGGYSRPPPKGQRVCKFYESGRCKKGAFCDYLHP</sequence>
<dbReference type="PROSITE" id="PS50103">
    <property type="entry name" value="ZF_C3H1"/>
    <property type="match status" value="1"/>
</dbReference>
<keyword evidence="1 5" id="KW-0479">Metal-binding</keyword>
<organism evidence="12 13">
    <name type="scientific">Dorcoceras hygrometricum</name>
    <dbReference type="NCBI Taxonomy" id="472368"/>
    <lineage>
        <taxon>Eukaryota</taxon>
        <taxon>Viridiplantae</taxon>
        <taxon>Streptophyta</taxon>
        <taxon>Embryophyta</taxon>
        <taxon>Tracheophyta</taxon>
        <taxon>Spermatophyta</taxon>
        <taxon>Magnoliopsida</taxon>
        <taxon>eudicotyledons</taxon>
        <taxon>Gunneridae</taxon>
        <taxon>Pentapetalae</taxon>
        <taxon>asterids</taxon>
        <taxon>lamiids</taxon>
        <taxon>Lamiales</taxon>
        <taxon>Gesneriaceae</taxon>
        <taxon>Didymocarpoideae</taxon>
        <taxon>Trichosporeae</taxon>
        <taxon>Loxocarpinae</taxon>
        <taxon>Dorcoceras</taxon>
    </lineage>
</organism>
<keyword evidence="13" id="KW-1185">Reference proteome</keyword>
<feature type="compositionally biased region" description="Basic and acidic residues" evidence="6">
    <location>
        <begin position="735"/>
        <end position="746"/>
    </location>
</feature>
<dbReference type="Gene3D" id="1.10.245.10">
    <property type="entry name" value="SWIB/MDM2 domain"/>
    <property type="match status" value="1"/>
</dbReference>
<dbReference type="OrthoDB" id="6415790at2759"/>
<feature type="compositionally biased region" description="Polar residues" evidence="6">
    <location>
        <begin position="771"/>
        <end position="784"/>
    </location>
</feature>
<accession>A0A2Z7A654</accession>
<dbReference type="SMART" id="SM00151">
    <property type="entry name" value="SWIB"/>
    <property type="match status" value="1"/>
</dbReference>
<keyword evidence="3 5" id="KW-0862">Zinc</keyword>
<evidence type="ECO:0000256" key="5">
    <source>
        <dbReference type="PROSITE-ProRule" id="PRU00723"/>
    </source>
</evidence>
<dbReference type="PROSITE" id="PS51925">
    <property type="entry name" value="SWIB_MDM2"/>
    <property type="match status" value="1"/>
</dbReference>
<dbReference type="Pfam" id="PF02213">
    <property type="entry name" value="GYF"/>
    <property type="match status" value="1"/>
</dbReference>
<gene>
    <name evidence="12" type="ORF">F511_34702</name>
</gene>
<dbReference type="PROSITE" id="PS50829">
    <property type="entry name" value="GYF"/>
    <property type="match status" value="1"/>
</dbReference>
<feature type="compositionally biased region" description="Polar residues" evidence="6">
    <location>
        <begin position="996"/>
        <end position="1007"/>
    </location>
</feature>
<dbReference type="Gene3D" id="3.30.1490.40">
    <property type="match status" value="1"/>
</dbReference>
<dbReference type="PANTHER" id="PTHR46695:SF4">
    <property type="entry name" value="ZINC FINGER CCCH DOMAIN-CONTAINING PROTEIN 44"/>
    <property type="match status" value="1"/>
</dbReference>
<dbReference type="CDD" id="cd10567">
    <property type="entry name" value="SWIB-MDM2_like"/>
    <property type="match status" value="1"/>
</dbReference>
<feature type="domain" description="GYF" evidence="9">
    <location>
        <begin position="862"/>
        <end position="915"/>
    </location>
</feature>
<dbReference type="SUPFAM" id="SSF55277">
    <property type="entry name" value="GYF domain"/>
    <property type="match status" value="1"/>
</dbReference>
<feature type="domain" description="PHD-type" evidence="7">
    <location>
        <begin position="118"/>
        <end position="184"/>
    </location>
</feature>
<feature type="region of interest" description="Disordered" evidence="6">
    <location>
        <begin position="735"/>
        <end position="798"/>
    </location>
</feature>
<dbReference type="PROSITE" id="PS51360">
    <property type="entry name" value="PLUS3"/>
    <property type="match status" value="1"/>
</dbReference>
<keyword evidence="4" id="KW-0238">DNA-binding</keyword>
<dbReference type="EMBL" id="KV018479">
    <property type="protein sequence ID" value="KZV16987.1"/>
    <property type="molecule type" value="Genomic_DNA"/>
</dbReference>
<evidence type="ECO:0000256" key="1">
    <source>
        <dbReference type="ARBA" id="ARBA00022723"/>
    </source>
</evidence>
<feature type="zinc finger region" description="C3H1-type" evidence="5">
    <location>
        <begin position="1510"/>
        <end position="1535"/>
    </location>
</feature>
<evidence type="ECO:0000313" key="12">
    <source>
        <dbReference type="EMBL" id="KZV16987.1"/>
    </source>
</evidence>
<dbReference type="GO" id="GO:0008270">
    <property type="term" value="F:zinc ion binding"/>
    <property type="evidence" value="ECO:0007669"/>
    <property type="project" value="UniProtKB-KW"/>
</dbReference>
<dbReference type="SUPFAM" id="SSF159042">
    <property type="entry name" value="Plus3-like"/>
    <property type="match status" value="1"/>
</dbReference>
<feature type="domain" description="C3H1-type" evidence="8">
    <location>
        <begin position="1510"/>
        <end position="1535"/>
    </location>
</feature>
<evidence type="ECO:0000259" key="7">
    <source>
        <dbReference type="PROSITE" id="PS50016"/>
    </source>
</evidence>
<feature type="region of interest" description="Disordered" evidence="6">
    <location>
        <begin position="1477"/>
        <end position="1510"/>
    </location>
</feature>
<dbReference type="CDD" id="cd15568">
    <property type="entry name" value="PHD5_NSD"/>
    <property type="match status" value="1"/>
</dbReference>
<feature type="region of interest" description="Disordered" evidence="6">
    <location>
        <begin position="15"/>
        <end position="63"/>
    </location>
</feature>
<dbReference type="InterPro" id="IPR011011">
    <property type="entry name" value="Znf_FYVE_PHD"/>
</dbReference>
<feature type="region of interest" description="Disordered" evidence="6">
    <location>
        <begin position="522"/>
        <end position="546"/>
    </location>
</feature>
<dbReference type="Proteomes" id="UP000250235">
    <property type="component" value="Unassembled WGS sequence"/>
</dbReference>
<feature type="compositionally biased region" description="Basic and acidic residues" evidence="6">
    <location>
        <begin position="345"/>
        <end position="359"/>
    </location>
</feature>
<dbReference type="InterPro" id="IPR003121">
    <property type="entry name" value="SWIB_MDM2_domain"/>
</dbReference>
<dbReference type="InterPro" id="IPR019835">
    <property type="entry name" value="SWIB_domain"/>
</dbReference>
<dbReference type="Pfam" id="PF03126">
    <property type="entry name" value="Plus-3"/>
    <property type="match status" value="1"/>
</dbReference>
<evidence type="ECO:0000259" key="11">
    <source>
        <dbReference type="PROSITE" id="PS51925"/>
    </source>
</evidence>
<feature type="compositionally biased region" description="Gly residues" evidence="6">
    <location>
        <begin position="1477"/>
        <end position="1486"/>
    </location>
</feature>
<dbReference type="InterPro" id="IPR000571">
    <property type="entry name" value="Znf_CCCH"/>
</dbReference>
<dbReference type="SUPFAM" id="SSF47592">
    <property type="entry name" value="SWIB/MDM2 domain"/>
    <property type="match status" value="1"/>
</dbReference>
<dbReference type="InterPro" id="IPR013083">
    <property type="entry name" value="Znf_RING/FYVE/PHD"/>
</dbReference>
<dbReference type="InterPro" id="IPR004343">
    <property type="entry name" value="Plus-3_dom"/>
</dbReference>
<evidence type="ECO:0000259" key="9">
    <source>
        <dbReference type="PROSITE" id="PS50829"/>
    </source>
</evidence>
<dbReference type="PROSITE" id="PS01359">
    <property type="entry name" value="ZF_PHD_1"/>
    <property type="match status" value="1"/>
</dbReference>
<dbReference type="SMART" id="SM00719">
    <property type="entry name" value="Plus3"/>
    <property type="match status" value="1"/>
</dbReference>
<dbReference type="SMART" id="SM00444">
    <property type="entry name" value="GYF"/>
    <property type="match status" value="1"/>
</dbReference>
<dbReference type="InterPro" id="IPR035445">
    <property type="entry name" value="GYF-like_dom_sf"/>
</dbReference>